<feature type="region of interest" description="Disordered" evidence="1">
    <location>
        <begin position="1"/>
        <end position="20"/>
    </location>
</feature>
<dbReference type="KEGG" id="dwd:DSCW_34240"/>
<gene>
    <name evidence="2" type="ORF">DSCW_34240</name>
</gene>
<evidence type="ECO:0000256" key="1">
    <source>
        <dbReference type="SAM" id="MobiDB-lite"/>
    </source>
</evidence>
<evidence type="ECO:0000313" key="3">
    <source>
        <dbReference type="Proteomes" id="UP000427769"/>
    </source>
</evidence>
<sequence length="79" mass="8607">MNRKPLNKKARPRNSHSSITVSDKVVCEDEACIGKVAGPQTKQAQLTEPQADKRRKRQVTTISVGGKKACTDDACIGKK</sequence>
<dbReference type="Proteomes" id="UP000427769">
    <property type="component" value="Chromosome"/>
</dbReference>
<organism evidence="2 3">
    <name type="scientific">Desulfosarcina widdelii</name>
    <dbReference type="NCBI Taxonomy" id="947919"/>
    <lineage>
        <taxon>Bacteria</taxon>
        <taxon>Pseudomonadati</taxon>
        <taxon>Thermodesulfobacteriota</taxon>
        <taxon>Desulfobacteria</taxon>
        <taxon>Desulfobacterales</taxon>
        <taxon>Desulfosarcinaceae</taxon>
        <taxon>Desulfosarcina</taxon>
    </lineage>
</organism>
<accession>A0A5K7ZIW4</accession>
<protein>
    <submittedName>
        <fullName evidence="2">Uncharacterized protein</fullName>
    </submittedName>
</protein>
<evidence type="ECO:0000313" key="2">
    <source>
        <dbReference type="EMBL" id="BBO76007.1"/>
    </source>
</evidence>
<reference evidence="2 3" key="1">
    <citation type="submission" date="2019-11" db="EMBL/GenBank/DDBJ databases">
        <title>Comparative genomics of hydrocarbon-degrading Desulfosarcina strains.</title>
        <authorList>
            <person name="Watanabe M."/>
            <person name="Kojima H."/>
            <person name="Fukui M."/>
        </authorList>
    </citation>
    <scope>NUCLEOTIDE SEQUENCE [LARGE SCALE GENOMIC DNA]</scope>
    <source>
        <strain evidence="2 3">PP31</strain>
    </source>
</reference>
<feature type="region of interest" description="Disordered" evidence="1">
    <location>
        <begin position="41"/>
        <end position="60"/>
    </location>
</feature>
<keyword evidence="3" id="KW-1185">Reference proteome</keyword>
<proteinExistence type="predicted"/>
<feature type="compositionally biased region" description="Basic residues" evidence="1">
    <location>
        <begin position="1"/>
        <end position="14"/>
    </location>
</feature>
<name>A0A5K7ZIW4_9BACT</name>
<dbReference type="EMBL" id="AP021875">
    <property type="protein sequence ID" value="BBO76007.1"/>
    <property type="molecule type" value="Genomic_DNA"/>
</dbReference>
<dbReference type="AlphaFoldDB" id="A0A5K7ZIW4"/>
<dbReference type="RefSeq" id="WP_155304869.1">
    <property type="nucleotide sequence ID" value="NZ_AP021875.1"/>
</dbReference>
<dbReference type="OrthoDB" id="5427019at2"/>